<feature type="compositionally biased region" description="Polar residues" evidence="1">
    <location>
        <begin position="95"/>
        <end position="110"/>
    </location>
</feature>
<evidence type="ECO:0000313" key="2">
    <source>
        <dbReference type="EMBL" id="CAI2187521.1"/>
    </source>
</evidence>
<proteinExistence type="predicted"/>
<protein>
    <submittedName>
        <fullName evidence="2">6769_t:CDS:1</fullName>
    </submittedName>
</protein>
<feature type="region of interest" description="Disordered" evidence="1">
    <location>
        <begin position="1"/>
        <end position="31"/>
    </location>
</feature>
<accession>A0A9W4T0F4</accession>
<comment type="caution">
    <text evidence="2">The sequence shown here is derived from an EMBL/GenBank/DDBJ whole genome shotgun (WGS) entry which is preliminary data.</text>
</comment>
<dbReference type="AlphaFoldDB" id="A0A9W4T0F4"/>
<sequence length="203" mass="23010">MGKFTLNKQYKDDSDSNDFYSEESDSDSEEFVNQRIQYLSEFNTNDDDNALAGAKDNNNALDDDNAFAGVKDNNNASAGIKSNDSSASAKDNNNVSAGTENNDSSAGAKDNNNILANDLKIGFLNNWNVEINSLYFIEPSIYEINDKKITLEEESISDEIQDDDNHNFNQKLQKLEQILSSYYKKQNVYDYLKYQSIHAYFTY</sequence>
<feature type="compositionally biased region" description="Low complexity" evidence="1">
    <location>
        <begin position="81"/>
        <end position="94"/>
    </location>
</feature>
<organism evidence="2 3">
    <name type="scientific">Funneliformis geosporum</name>
    <dbReference type="NCBI Taxonomy" id="1117311"/>
    <lineage>
        <taxon>Eukaryota</taxon>
        <taxon>Fungi</taxon>
        <taxon>Fungi incertae sedis</taxon>
        <taxon>Mucoromycota</taxon>
        <taxon>Glomeromycotina</taxon>
        <taxon>Glomeromycetes</taxon>
        <taxon>Glomerales</taxon>
        <taxon>Glomeraceae</taxon>
        <taxon>Funneliformis</taxon>
    </lineage>
</organism>
<dbReference type="EMBL" id="CAMKVN010004674">
    <property type="protein sequence ID" value="CAI2187521.1"/>
    <property type="molecule type" value="Genomic_DNA"/>
</dbReference>
<name>A0A9W4T0F4_9GLOM</name>
<keyword evidence="3" id="KW-1185">Reference proteome</keyword>
<feature type="compositionally biased region" description="Acidic residues" evidence="1">
    <location>
        <begin position="20"/>
        <end position="30"/>
    </location>
</feature>
<evidence type="ECO:0000313" key="3">
    <source>
        <dbReference type="Proteomes" id="UP001153678"/>
    </source>
</evidence>
<evidence type="ECO:0000256" key="1">
    <source>
        <dbReference type="SAM" id="MobiDB-lite"/>
    </source>
</evidence>
<gene>
    <name evidence="2" type="ORF">FWILDA_LOCUS13122</name>
</gene>
<dbReference type="Proteomes" id="UP001153678">
    <property type="component" value="Unassembled WGS sequence"/>
</dbReference>
<reference evidence="2" key="1">
    <citation type="submission" date="2022-08" db="EMBL/GenBank/DDBJ databases">
        <authorList>
            <person name="Kallberg Y."/>
            <person name="Tangrot J."/>
            <person name="Rosling A."/>
        </authorList>
    </citation>
    <scope>NUCLEOTIDE SEQUENCE</scope>
    <source>
        <strain evidence="2">Wild A</strain>
    </source>
</reference>
<feature type="region of interest" description="Disordered" evidence="1">
    <location>
        <begin position="77"/>
        <end position="110"/>
    </location>
</feature>